<dbReference type="EnsemblPlants" id="OBART06G02170.1">
    <property type="protein sequence ID" value="OBART06G02170.1"/>
    <property type="gene ID" value="OBART06G02170"/>
</dbReference>
<dbReference type="PANTHER" id="PTHR43327">
    <property type="entry name" value="STOMATIN-LIKE PROTEIN 2, MITOCHONDRIAL"/>
    <property type="match status" value="1"/>
</dbReference>
<dbReference type="AlphaFoldDB" id="A0A0D3GCG4"/>
<accession>A0A0D3GCG4</accession>
<dbReference type="eggNOG" id="KOG2620">
    <property type="taxonomic scope" value="Eukaryota"/>
</dbReference>
<reference evidence="2" key="1">
    <citation type="journal article" date="2009" name="Rice">
        <title>De Novo Next Generation Sequencing of Plant Genomes.</title>
        <authorList>
            <person name="Rounsley S."/>
            <person name="Marri P.R."/>
            <person name="Yu Y."/>
            <person name="He R."/>
            <person name="Sisneros N."/>
            <person name="Goicoechea J.L."/>
            <person name="Lee S.J."/>
            <person name="Angelova A."/>
            <person name="Kudrna D."/>
            <person name="Luo M."/>
            <person name="Affourtit J."/>
            <person name="Desany B."/>
            <person name="Knight J."/>
            <person name="Niazi F."/>
            <person name="Egholm M."/>
            <person name="Wing R.A."/>
        </authorList>
    </citation>
    <scope>NUCLEOTIDE SEQUENCE [LARGE SCALE GENOMIC DNA]</scope>
    <source>
        <strain evidence="2">cv. IRGC 105608</strain>
    </source>
</reference>
<name>A0A0D3GCG4_9ORYZ</name>
<proteinExistence type="predicted"/>
<dbReference type="HOGENOM" id="CLU_135291_0_0_1"/>
<dbReference type="PANTHER" id="PTHR43327:SF11">
    <property type="entry name" value="HYPERSENSITIVE-INDUCED RESPONSE PROTEIN 4"/>
    <property type="match status" value="1"/>
</dbReference>
<reference evidence="2" key="2">
    <citation type="submission" date="2015-03" db="UniProtKB">
        <authorList>
            <consortium name="EnsemblPlants"/>
        </authorList>
    </citation>
    <scope>IDENTIFICATION</scope>
</reference>
<organism evidence="2">
    <name type="scientific">Oryza barthii</name>
    <dbReference type="NCBI Taxonomy" id="65489"/>
    <lineage>
        <taxon>Eukaryota</taxon>
        <taxon>Viridiplantae</taxon>
        <taxon>Streptophyta</taxon>
        <taxon>Embryophyta</taxon>
        <taxon>Tracheophyta</taxon>
        <taxon>Spermatophyta</taxon>
        <taxon>Magnoliopsida</taxon>
        <taxon>Liliopsida</taxon>
        <taxon>Poales</taxon>
        <taxon>Poaceae</taxon>
        <taxon>BOP clade</taxon>
        <taxon>Oryzoideae</taxon>
        <taxon>Oryzeae</taxon>
        <taxon>Oryzinae</taxon>
        <taxon>Oryza</taxon>
    </lineage>
</organism>
<evidence type="ECO:0008006" key="4">
    <source>
        <dbReference type="Google" id="ProtNLM"/>
    </source>
</evidence>
<dbReference type="InterPro" id="IPR050710">
    <property type="entry name" value="Band7/mec-2_domain"/>
</dbReference>
<feature type="region of interest" description="Disordered" evidence="1">
    <location>
        <begin position="1"/>
        <end position="26"/>
    </location>
</feature>
<dbReference type="PaxDb" id="65489-OBART06G02170.1"/>
<evidence type="ECO:0000313" key="2">
    <source>
        <dbReference type="EnsemblPlants" id="OBART06G02170.1"/>
    </source>
</evidence>
<evidence type="ECO:0000313" key="3">
    <source>
        <dbReference type="Proteomes" id="UP000026960"/>
    </source>
</evidence>
<keyword evidence="3" id="KW-1185">Reference proteome</keyword>
<dbReference type="Gramene" id="OBART06G02170.1">
    <property type="protein sequence ID" value="OBART06G02170.1"/>
    <property type="gene ID" value="OBART06G02170"/>
</dbReference>
<feature type="compositionally biased region" description="Basic residues" evidence="1">
    <location>
        <begin position="1"/>
        <end position="11"/>
    </location>
</feature>
<dbReference type="Proteomes" id="UP000026960">
    <property type="component" value="Chromosome 6"/>
</dbReference>
<sequence length="174" mass="19346">MPCHGKARMARPKSDLHATPTRPDHAREAVAAAVVIEDERRLNWRIMVRVRGSGERRGGGEVGRFVRLAEPGLHLVNPLAGECVAGALSTRVQSNPSTSVSRPRPRPKLICAIQYRVVKEHADDAFYELQNPQQQIQAYAFDAQSLQLASVYKGEAEKILLVKKSEAEAKIPFW</sequence>
<protein>
    <recommendedName>
        <fullName evidence="4">Band 7 domain-containing protein</fullName>
    </recommendedName>
</protein>
<feature type="compositionally biased region" description="Basic and acidic residues" evidence="1">
    <location>
        <begin position="12"/>
        <end position="26"/>
    </location>
</feature>
<dbReference type="STRING" id="65489.A0A0D3GCG4"/>
<evidence type="ECO:0000256" key="1">
    <source>
        <dbReference type="SAM" id="MobiDB-lite"/>
    </source>
</evidence>